<keyword evidence="3" id="KW-1185">Reference proteome</keyword>
<feature type="non-terminal residue" evidence="2">
    <location>
        <position position="120"/>
    </location>
</feature>
<protein>
    <submittedName>
        <fullName evidence="2">Uncharacterized protein</fullName>
    </submittedName>
</protein>
<evidence type="ECO:0000256" key="1">
    <source>
        <dbReference type="SAM" id="MobiDB-lite"/>
    </source>
</evidence>
<proteinExistence type="predicted"/>
<name>L8GV52_ACACF</name>
<reference evidence="2 3" key="1">
    <citation type="journal article" date="2013" name="Genome Biol.">
        <title>Genome of Acanthamoeba castellanii highlights extensive lateral gene transfer and early evolution of tyrosine kinase signaling.</title>
        <authorList>
            <person name="Clarke M."/>
            <person name="Lohan A.J."/>
            <person name="Liu B."/>
            <person name="Lagkouvardos I."/>
            <person name="Roy S."/>
            <person name="Zafar N."/>
            <person name="Bertelli C."/>
            <person name="Schilde C."/>
            <person name="Kianianmomeni A."/>
            <person name="Burglin T.R."/>
            <person name="Frech C."/>
            <person name="Turcotte B."/>
            <person name="Kopec K.O."/>
            <person name="Synnott J.M."/>
            <person name="Choo C."/>
            <person name="Paponov I."/>
            <person name="Finkler A."/>
            <person name="Soon Heng Tan C."/>
            <person name="Hutchins A.P."/>
            <person name="Weinmeier T."/>
            <person name="Rattei T."/>
            <person name="Chu J.S."/>
            <person name="Gimenez G."/>
            <person name="Irimia M."/>
            <person name="Rigden D.J."/>
            <person name="Fitzpatrick D.A."/>
            <person name="Lorenzo-Morales J."/>
            <person name="Bateman A."/>
            <person name="Chiu C.H."/>
            <person name="Tang P."/>
            <person name="Hegemann P."/>
            <person name="Fromm H."/>
            <person name="Raoult D."/>
            <person name="Greub G."/>
            <person name="Miranda-Saavedra D."/>
            <person name="Chen N."/>
            <person name="Nash P."/>
            <person name="Ginger M.L."/>
            <person name="Horn M."/>
            <person name="Schaap P."/>
            <person name="Caler L."/>
            <person name="Loftus B."/>
        </authorList>
    </citation>
    <scope>NUCLEOTIDE SEQUENCE [LARGE SCALE GENOMIC DNA]</scope>
    <source>
        <strain evidence="2 3">Neff</strain>
    </source>
</reference>
<feature type="compositionally biased region" description="Acidic residues" evidence="1">
    <location>
        <begin position="87"/>
        <end position="120"/>
    </location>
</feature>
<dbReference type="EMBL" id="KB007981">
    <property type="protein sequence ID" value="ELR16885.1"/>
    <property type="molecule type" value="Genomic_DNA"/>
</dbReference>
<feature type="region of interest" description="Disordered" evidence="1">
    <location>
        <begin position="1"/>
        <end position="24"/>
    </location>
</feature>
<evidence type="ECO:0000313" key="2">
    <source>
        <dbReference type="EMBL" id="ELR16885.1"/>
    </source>
</evidence>
<sequence length="120" mass="12573">TRGSLRSTIERLGGASSPKPRSSRVMVKWVTPRGTRPRKYWPGGSVSWLSRGTPFSSRVTSTVGEGDGEGKLEGVEEGDGDGKLEGVEEGDGEPEGVAEGVAELEGDDDGEREPEGVAEG</sequence>
<feature type="compositionally biased region" description="Basic and acidic residues" evidence="1">
    <location>
        <begin position="68"/>
        <end position="86"/>
    </location>
</feature>
<evidence type="ECO:0000313" key="3">
    <source>
        <dbReference type="Proteomes" id="UP000011083"/>
    </source>
</evidence>
<dbReference type="Proteomes" id="UP000011083">
    <property type="component" value="Unassembled WGS sequence"/>
</dbReference>
<dbReference type="VEuPathDB" id="AmoebaDB:ACA1_042560"/>
<feature type="non-terminal residue" evidence="2">
    <location>
        <position position="1"/>
    </location>
</feature>
<gene>
    <name evidence="2" type="ORF">ACA1_042560</name>
</gene>
<dbReference type="AlphaFoldDB" id="L8GV52"/>
<organism evidence="2 3">
    <name type="scientific">Acanthamoeba castellanii (strain ATCC 30010 / Neff)</name>
    <dbReference type="NCBI Taxonomy" id="1257118"/>
    <lineage>
        <taxon>Eukaryota</taxon>
        <taxon>Amoebozoa</taxon>
        <taxon>Discosea</taxon>
        <taxon>Longamoebia</taxon>
        <taxon>Centramoebida</taxon>
        <taxon>Acanthamoebidae</taxon>
        <taxon>Acanthamoeba</taxon>
    </lineage>
</organism>
<dbReference type="RefSeq" id="XP_004338898.1">
    <property type="nucleotide sequence ID" value="XM_004338850.1"/>
</dbReference>
<dbReference type="GeneID" id="14917607"/>
<dbReference type="KEGG" id="acan:ACA1_042560"/>
<feature type="region of interest" description="Disordered" evidence="1">
    <location>
        <begin position="50"/>
        <end position="120"/>
    </location>
</feature>
<accession>L8GV52</accession>
<feature type="compositionally biased region" description="Polar residues" evidence="1">
    <location>
        <begin position="50"/>
        <end position="63"/>
    </location>
</feature>